<evidence type="ECO:0000256" key="5">
    <source>
        <dbReference type="ARBA" id="ARBA00011996"/>
    </source>
</evidence>
<keyword evidence="10 17" id="KW-0418">Kinase</keyword>
<evidence type="ECO:0000256" key="6">
    <source>
        <dbReference type="ARBA" id="ARBA00021623"/>
    </source>
</evidence>
<name>M1P104_DESSD</name>
<dbReference type="STRING" id="1167006.UWK_00627"/>
<evidence type="ECO:0000256" key="4">
    <source>
        <dbReference type="ARBA" id="ARBA00007837"/>
    </source>
</evidence>
<dbReference type="GO" id="GO:0008986">
    <property type="term" value="F:pyruvate, water dikinase activity"/>
    <property type="evidence" value="ECO:0007669"/>
    <property type="project" value="UniProtKB-EC"/>
</dbReference>
<evidence type="ECO:0000256" key="8">
    <source>
        <dbReference type="ARBA" id="ARBA00022723"/>
    </source>
</evidence>
<evidence type="ECO:0000313" key="18">
    <source>
        <dbReference type="Proteomes" id="UP000011721"/>
    </source>
</evidence>
<dbReference type="HOGENOM" id="CLU_011040_0_0_7"/>
<reference evidence="18" key="1">
    <citation type="journal article" date="2013" name="Stand. Genomic Sci.">
        <title>Complete genome sequence of Desulfocapsa sulfexigens, a marine deltaproteobacterium specialized in disproportionating inorganic sulfur compounds.</title>
        <authorList>
            <person name="Finster K.W."/>
            <person name="Kjeldsen K.U."/>
            <person name="Kube M."/>
            <person name="Reinhardt R."/>
            <person name="Mussmann M."/>
            <person name="Amann R."/>
            <person name="Schreiber L."/>
        </authorList>
    </citation>
    <scope>NUCLEOTIDE SEQUENCE [LARGE SCALE GENOMIC DNA]</scope>
    <source>
        <strain evidence="18">DSM 10523 / SB164P1</strain>
    </source>
</reference>
<dbReference type="Gene3D" id="3.30.1490.20">
    <property type="entry name" value="ATP-grasp fold, A domain"/>
    <property type="match status" value="1"/>
</dbReference>
<dbReference type="EMBL" id="CP003985">
    <property type="protein sequence ID" value="AGF77208.1"/>
    <property type="molecule type" value="Genomic_DNA"/>
</dbReference>
<gene>
    <name evidence="17" type="ordered locus">UWK_00627</name>
</gene>
<evidence type="ECO:0000256" key="10">
    <source>
        <dbReference type="ARBA" id="ARBA00022777"/>
    </source>
</evidence>
<comment type="similarity">
    <text evidence="4">Belongs to the PEP-utilizing enzyme family.</text>
</comment>
<feature type="domain" description="PEP-utilising enzyme mobile" evidence="15">
    <location>
        <begin position="450"/>
        <end position="515"/>
    </location>
</feature>
<evidence type="ECO:0000259" key="16">
    <source>
        <dbReference type="Pfam" id="PF01326"/>
    </source>
</evidence>
<dbReference type="Pfam" id="PF01326">
    <property type="entry name" value="PPDK_N"/>
    <property type="match status" value="2"/>
</dbReference>
<keyword evidence="17" id="KW-0670">Pyruvate</keyword>
<dbReference type="AlphaFoldDB" id="M1P104"/>
<comment type="pathway">
    <text evidence="3">Carbohydrate biosynthesis; gluconeogenesis.</text>
</comment>
<dbReference type="KEGG" id="dsf:UWK_00627"/>
<evidence type="ECO:0000256" key="7">
    <source>
        <dbReference type="ARBA" id="ARBA00022679"/>
    </source>
</evidence>
<evidence type="ECO:0000313" key="17">
    <source>
        <dbReference type="EMBL" id="AGF77208.1"/>
    </source>
</evidence>
<dbReference type="PANTHER" id="PTHR43030">
    <property type="entry name" value="PHOSPHOENOLPYRUVATE SYNTHASE"/>
    <property type="match status" value="1"/>
</dbReference>
<dbReference type="InterPro" id="IPR008279">
    <property type="entry name" value="PEP-util_enz_mobile_dom"/>
</dbReference>
<dbReference type="GO" id="GO:0006094">
    <property type="term" value="P:gluconeogenesis"/>
    <property type="evidence" value="ECO:0007669"/>
    <property type="project" value="UniProtKB-UniPathway"/>
</dbReference>
<keyword evidence="18" id="KW-1185">Reference proteome</keyword>
<proteinExistence type="inferred from homology"/>
<dbReference type="UniPathway" id="UPA00138"/>
<dbReference type="PANTHER" id="PTHR43030:SF1">
    <property type="entry name" value="PHOSPHOENOLPYRUVATE SYNTHASE"/>
    <property type="match status" value="1"/>
</dbReference>
<keyword evidence="12" id="KW-0460">Magnesium</keyword>
<keyword evidence="8" id="KW-0479">Metal-binding</keyword>
<dbReference type="SUPFAM" id="SSF52009">
    <property type="entry name" value="Phosphohistidine domain"/>
    <property type="match status" value="1"/>
</dbReference>
<evidence type="ECO:0000256" key="12">
    <source>
        <dbReference type="ARBA" id="ARBA00022842"/>
    </source>
</evidence>
<dbReference type="eggNOG" id="COG3848">
    <property type="taxonomic scope" value="Bacteria"/>
</dbReference>
<evidence type="ECO:0000259" key="15">
    <source>
        <dbReference type="Pfam" id="PF00391"/>
    </source>
</evidence>
<evidence type="ECO:0000256" key="13">
    <source>
        <dbReference type="ARBA" id="ARBA00033470"/>
    </source>
</evidence>
<evidence type="ECO:0000256" key="11">
    <source>
        <dbReference type="ARBA" id="ARBA00022840"/>
    </source>
</evidence>
<dbReference type="EC" id="2.7.9.2" evidence="5"/>
<evidence type="ECO:0000256" key="2">
    <source>
        <dbReference type="ARBA" id="ARBA00002988"/>
    </source>
</evidence>
<comment type="catalytic activity">
    <reaction evidence="14">
        <text>pyruvate + ATP + H2O = phosphoenolpyruvate + AMP + phosphate + 2 H(+)</text>
        <dbReference type="Rhea" id="RHEA:11364"/>
        <dbReference type="ChEBI" id="CHEBI:15361"/>
        <dbReference type="ChEBI" id="CHEBI:15377"/>
        <dbReference type="ChEBI" id="CHEBI:15378"/>
        <dbReference type="ChEBI" id="CHEBI:30616"/>
        <dbReference type="ChEBI" id="CHEBI:43474"/>
        <dbReference type="ChEBI" id="CHEBI:58702"/>
        <dbReference type="ChEBI" id="CHEBI:456215"/>
        <dbReference type="EC" id="2.7.9.2"/>
    </reaction>
</comment>
<dbReference type="InterPro" id="IPR006319">
    <property type="entry name" value="PEP_synth"/>
</dbReference>
<evidence type="ECO:0000256" key="1">
    <source>
        <dbReference type="ARBA" id="ARBA00001946"/>
    </source>
</evidence>
<dbReference type="InterPro" id="IPR013815">
    <property type="entry name" value="ATP_grasp_subdomain_1"/>
</dbReference>
<keyword evidence="7" id="KW-0808">Transferase</keyword>
<dbReference type="GO" id="GO:0046872">
    <property type="term" value="F:metal ion binding"/>
    <property type="evidence" value="ECO:0007669"/>
    <property type="project" value="UniProtKB-KW"/>
</dbReference>
<dbReference type="Pfam" id="PF00391">
    <property type="entry name" value="PEP-utilizers"/>
    <property type="match status" value="1"/>
</dbReference>
<dbReference type="OrthoDB" id="9760711at2"/>
<dbReference type="PATRIC" id="fig|1167006.5.peg.721"/>
<comment type="cofactor">
    <cofactor evidence="1">
        <name>Mg(2+)</name>
        <dbReference type="ChEBI" id="CHEBI:18420"/>
    </cofactor>
</comment>
<dbReference type="eggNOG" id="COG0574">
    <property type="taxonomic scope" value="Bacteria"/>
</dbReference>
<feature type="domain" description="Pyruvate phosphate dikinase AMP/ATP-binding" evidence="16">
    <location>
        <begin position="127"/>
        <end position="347"/>
    </location>
</feature>
<evidence type="ECO:0000256" key="9">
    <source>
        <dbReference type="ARBA" id="ARBA00022741"/>
    </source>
</evidence>
<keyword evidence="11" id="KW-0067">ATP-binding</keyword>
<dbReference type="Proteomes" id="UP000011721">
    <property type="component" value="Chromosome"/>
</dbReference>
<dbReference type="Gene3D" id="3.50.30.10">
    <property type="entry name" value="Phosphohistidine domain"/>
    <property type="match status" value="1"/>
</dbReference>
<dbReference type="Gene3D" id="3.30.470.20">
    <property type="entry name" value="ATP-grasp fold, B domain"/>
    <property type="match status" value="2"/>
</dbReference>
<dbReference type="InterPro" id="IPR002192">
    <property type="entry name" value="PPDK_AMP/ATP-bd"/>
</dbReference>
<protein>
    <recommendedName>
        <fullName evidence="6">Phosphoenolpyruvate synthase</fullName>
        <ecNumber evidence="5">2.7.9.2</ecNumber>
    </recommendedName>
    <alternativeName>
        <fullName evidence="13">Pyruvate, water dikinase</fullName>
    </alternativeName>
</protein>
<keyword evidence="9" id="KW-0547">Nucleotide-binding</keyword>
<evidence type="ECO:0000256" key="3">
    <source>
        <dbReference type="ARBA" id="ARBA00004742"/>
    </source>
</evidence>
<accession>M1P104</accession>
<dbReference type="InterPro" id="IPR036637">
    <property type="entry name" value="Phosphohistidine_dom_sf"/>
</dbReference>
<feature type="domain" description="Pyruvate phosphate dikinase AMP/ATP-binding" evidence="16">
    <location>
        <begin position="348"/>
        <end position="409"/>
    </location>
</feature>
<dbReference type="SUPFAM" id="SSF56059">
    <property type="entry name" value="Glutathione synthetase ATP-binding domain-like"/>
    <property type="match status" value="1"/>
</dbReference>
<sequence>MLVNNLFKYWTYRVFAPGAVLRSTYESFQELLEYDGRTHEEMAELEALYYLGIKEDFSSIRKRYESFSANVLGMVDSLEKMAPGAHVTLRSYYKKFDFYSKFLLAPPQLNSSPPFVCSLQEGAGRDDLVGGKASQLATLSSELNLPTPKGFVITANSFNYFMAYNDLRRPVDDILCSIKSVNPQSLVKASAKLVDLIMEGDIPAEISEAITASWKKFPAEFENDPLVAVRSSCLSEDGACSFAGQYLTLLNVAGDTIVDAWLKVISSKYSPEALAYRIHSGLGDEETAMAVLVLEMVDAKASGVLYTAEPSGKKQKDISVHVVRGQGDALVSGRVIPESYAMKDSEENEYKNTQILSHSELAHLQKQGKRIAEYFESPRDVEWSITREGRLIFLQSRPLGIQETMVVANTAKPLAHKGRLLFKAGVTAAMGQACGLAYVVDSEHPLENVPQGAILVLRETLPSAVRILKQVGGVVAELGSVAGHFSTVCREFGVPLLLAIGDSINKIKHDDEISLFADIQELWQGNCLSEEKPVPLHETQAALPYFRRLHGLLGFVTPLNLLDPEAKSFVPESCRSLHDIIRFSHEQAVRTMFSLGDRGSGRSKGKRRLRTDLPLDVFLLDVGGGLQEKKGGGKDIHVAEISSTPFLSLWLGLTHPSVEWGERSHFDWKSFDEIALAGGVASKDSSEFASFAVLGSNYVNLNMRFGYHFTLVDAMCDQDMAKNYCQLRFAGGGGDFSGRSLRIDYVTAILSESGFQVTPRGDLLDARLQQIPREVMEQKLQIVGRLLGVTKLMDMRLKDKDMVEEQVKLFWEAAH</sequence>
<organism evidence="17 18">
    <name type="scientific">Desulfocapsa sulfexigens (strain DSM 10523 / SB164P1)</name>
    <dbReference type="NCBI Taxonomy" id="1167006"/>
    <lineage>
        <taxon>Bacteria</taxon>
        <taxon>Pseudomonadati</taxon>
        <taxon>Thermodesulfobacteriota</taxon>
        <taxon>Desulfobulbia</taxon>
        <taxon>Desulfobulbales</taxon>
        <taxon>Desulfocapsaceae</taxon>
        <taxon>Desulfocapsa</taxon>
    </lineage>
</organism>
<comment type="function">
    <text evidence="2">Catalyzes the phosphorylation of pyruvate to phosphoenolpyruvate.</text>
</comment>
<evidence type="ECO:0000256" key="14">
    <source>
        <dbReference type="ARBA" id="ARBA00047700"/>
    </source>
</evidence>
<dbReference type="GO" id="GO:0005524">
    <property type="term" value="F:ATP binding"/>
    <property type="evidence" value="ECO:0007669"/>
    <property type="project" value="UniProtKB-KW"/>
</dbReference>